<feature type="region of interest" description="Disordered" evidence="1">
    <location>
        <begin position="1"/>
        <end position="190"/>
    </location>
</feature>
<feature type="compositionally biased region" description="Low complexity" evidence="1">
    <location>
        <begin position="100"/>
        <end position="114"/>
    </location>
</feature>
<feature type="compositionally biased region" description="Polar residues" evidence="1">
    <location>
        <begin position="90"/>
        <end position="99"/>
    </location>
</feature>
<reference evidence="2" key="1">
    <citation type="submission" date="2020-05" db="EMBL/GenBank/DDBJ databases">
        <title>Phylogenomic resolution of chytrid fungi.</title>
        <authorList>
            <person name="Stajich J.E."/>
            <person name="Amses K."/>
            <person name="Simmons R."/>
            <person name="Seto K."/>
            <person name="Myers J."/>
            <person name="Bonds A."/>
            <person name="Quandt C.A."/>
            <person name="Barry K."/>
            <person name="Liu P."/>
            <person name="Grigoriev I."/>
            <person name="Longcore J.E."/>
            <person name="James T.Y."/>
        </authorList>
    </citation>
    <scope>NUCLEOTIDE SEQUENCE</scope>
    <source>
        <strain evidence="2">PLAUS21</strain>
    </source>
</reference>
<feature type="compositionally biased region" description="Low complexity" evidence="1">
    <location>
        <begin position="265"/>
        <end position="275"/>
    </location>
</feature>
<feature type="region of interest" description="Disordered" evidence="1">
    <location>
        <begin position="223"/>
        <end position="319"/>
    </location>
</feature>
<organism evidence="2 3">
    <name type="scientific">Boothiomyces macroporosus</name>
    <dbReference type="NCBI Taxonomy" id="261099"/>
    <lineage>
        <taxon>Eukaryota</taxon>
        <taxon>Fungi</taxon>
        <taxon>Fungi incertae sedis</taxon>
        <taxon>Chytridiomycota</taxon>
        <taxon>Chytridiomycota incertae sedis</taxon>
        <taxon>Chytridiomycetes</taxon>
        <taxon>Rhizophydiales</taxon>
        <taxon>Terramycetaceae</taxon>
        <taxon>Boothiomyces</taxon>
    </lineage>
</organism>
<name>A0AAD5UNP4_9FUNG</name>
<dbReference type="SUPFAM" id="SSF58113">
    <property type="entry name" value="Apolipoprotein A-I"/>
    <property type="match status" value="1"/>
</dbReference>
<evidence type="ECO:0000313" key="2">
    <source>
        <dbReference type="EMBL" id="KAJ3260998.1"/>
    </source>
</evidence>
<protein>
    <submittedName>
        <fullName evidence="2">Uncharacterized protein</fullName>
    </submittedName>
</protein>
<dbReference type="Gene3D" id="1.20.120.20">
    <property type="entry name" value="Apolipoprotein"/>
    <property type="match status" value="1"/>
</dbReference>
<feature type="compositionally biased region" description="Polar residues" evidence="1">
    <location>
        <begin position="307"/>
        <end position="318"/>
    </location>
</feature>
<feature type="compositionally biased region" description="Polar residues" evidence="1">
    <location>
        <begin position="237"/>
        <end position="251"/>
    </location>
</feature>
<accession>A0AAD5UNP4</accession>
<feature type="compositionally biased region" description="Basic and acidic residues" evidence="1">
    <location>
        <begin position="368"/>
        <end position="417"/>
    </location>
</feature>
<evidence type="ECO:0000313" key="3">
    <source>
        <dbReference type="Proteomes" id="UP001210925"/>
    </source>
</evidence>
<dbReference type="PANTHER" id="PTHR47372:SF11">
    <property type="entry name" value="RE19971P"/>
    <property type="match status" value="1"/>
</dbReference>
<dbReference type="PANTHER" id="PTHR47372">
    <property type="entry name" value="DAUER UP-REGULATED-RELATED"/>
    <property type="match status" value="1"/>
</dbReference>
<feature type="compositionally biased region" description="Low complexity" evidence="1">
    <location>
        <begin position="164"/>
        <end position="173"/>
    </location>
</feature>
<dbReference type="Proteomes" id="UP001210925">
    <property type="component" value="Unassembled WGS sequence"/>
</dbReference>
<proteinExistence type="predicted"/>
<gene>
    <name evidence="2" type="ORF">HK103_006953</name>
</gene>
<feature type="compositionally biased region" description="Basic and acidic residues" evidence="1">
    <location>
        <begin position="253"/>
        <end position="264"/>
    </location>
</feature>
<feature type="compositionally biased region" description="Polar residues" evidence="1">
    <location>
        <begin position="443"/>
        <end position="454"/>
    </location>
</feature>
<sequence>MQHDQSDKKSMGDYMHDGMESVKNKAKDAKDSIAHAVTPQSQDNRQSRTDDMQSKMSEEYNKAKEGMHHVHEKVQSAKGKEKLTLDSIADNANQSKTGPNSGTTDTGNSDSSDNPADKEHPTASEKRFNVSKRISMNSDKQPAGNDSKQLPREDIPNQTQEIKSNQSNSSISSDPKQVKQDPGLNQDYGSKVNKGLKAALDKTESTASSIVHIINPLSYMPKSEQEHKMEPHGNLPMDTTLNQDTKYSGTTFEDARNQKEEGESTKSTIGSITSTLNYLPDMKSHAHEQSTEKTDNNSLSKEADPNRNLNNENEQTVYKTLKEKAGETAQNIKEGYQSAKGYVGSMFDSAKERTNDKINKINENYQAAKEKTGQVAGDVKDQVKEGYDQSKEKSNEIADDAKTQLSEGYDKTKEKASDISQQVKNETSDAVGEAKEKAIHSSDAINDSSPNISPSDLKRSDSGKVMQDAKEVSGKGTLF</sequence>
<feature type="compositionally biased region" description="Polar residues" evidence="1">
    <location>
        <begin position="132"/>
        <end position="148"/>
    </location>
</feature>
<evidence type="ECO:0000256" key="1">
    <source>
        <dbReference type="SAM" id="MobiDB-lite"/>
    </source>
</evidence>
<feature type="region of interest" description="Disordered" evidence="1">
    <location>
        <begin position="354"/>
        <end position="479"/>
    </location>
</feature>
<dbReference type="AlphaFoldDB" id="A0AAD5UNP4"/>
<feature type="compositionally biased region" description="Basic and acidic residues" evidence="1">
    <location>
        <begin position="45"/>
        <end position="84"/>
    </location>
</feature>
<feature type="compositionally biased region" description="Basic and acidic residues" evidence="1">
    <location>
        <begin position="282"/>
        <end position="305"/>
    </location>
</feature>
<feature type="compositionally biased region" description="Basic and acidic residues" evidence="1">
    <location>
        <begin position="115"/>
        <end position="128"/>
    </location>
</feature>
<comment type="caution">
    <text evidence="2">The sequence shown here is derived from an EMBL/GenBank/DDBJ whole genome shotgun (WGS) entry which is preliminary data.</text>
</comment>
<dbReference type="EMBL" id="JADGKB010000008">
    <property type="protein sequence ID" value="KAJ3260998.1"/>
    <property type="molecule type" value="Genomic_DNA"/>
</dbReference>
<feature type="compositionally biased region" description="Basic and acidic residues" evidence="1">
    <location>
        <begin position="456"/>
        <end position="473"/>
    </location>
</feature>
<keyword evidence="3" id="KW-1185">Reference proteome</keyword>
<feature type="compositionally biased region" description="Basic and acidic residues" evidence="1">
    <location>
        <begin position="1"/>
        <end position="33"/>
    </location>
</feature>